<gene>
    <name evidence="1" type="ORF">NE237_019477</name>
</gene>
<dbReference type="EMBL" id="JAMYWD010000515">
    <property type="protein sequence ID" value="KAJ4949736.1"/>
    <property type="molecule type" value="Genomic_DNA"/>
</dbReference>
<proteinExistence type="predicted"/>
<comment type="caution">
    <text evidence="1">The sequence shown here is derived from an EMBL/GenBank/DDBJ whole genome shotgun (WGS) entry which is preliminary data.</text>
</comment>
<reference evidence="1" key="1">
    <citation type="journal article" date="2023" name="Plant J.">
        <title>The genome of the king protea, Protea cynaroides.</title>
        <authorList>
            <person name="Chang J."/>
            <person name="Duong T.A."/>
            <person name="Schoeman C."/>
            <person name="Ma X."/>
            <person name="Roodt D."/>
            <person name="Barker N."/>
            <person name="Li Z."/>
            <person name="Van de Peer Y."/>
            <person name="Mizrachi E."/>
        </authorList>
    </citation>
    <scope>NUCLEOTIDE SEQUENCE</scope>
    <source>
        <tissue evidence="1">Young leaves</tissue>
    </source>
</reference>
<evidence type="ECO:0000313" key="1">
    <source>
        <dbReference type="EMBL" id="KAJ4949736.1"/>
    </source>
</evidence>
<name>A0A9Q0GMN2_9MAGN</name>
<dbReference type="AlphaFoldDB" id="A0A9Q0GMN2"/>
<keyword evidence="2" id="KW-1185">Reference proteome</keyword>
<sequence>MKSASEQSTTITDLLAKIEALHSYIRKLVSKPFGSVTALTTEVEKLHSQLLALDQLESYQSWEVYELRSRAKAIEKATDEYYADFLVAEDLAEGPLRRIGELFQFHYREIDLRLNAWYRMKLY</sequence>
<protein>
    <submittedName>
        <fullName evidence="1">Uncharacterized protein</fullName>
    </submittedName>
</protein>
<organism evidence="1 2">
    <name type="scientific">Protea cynaroides</name>
    <dbReference type="NCBI Taxonomy" id="273540"/>
    <lineage>
        <taxon>Eukaryota</taxon>
        <taxon>Viridiplantae</taxon>
        <taxon>Streptophyta</taxon>
        <taxon>Embryophyta</taxon>
        <taxon>Tracheophyta</taxon>
        <taxon>Spermatophyta</taxon>
        <taxon>Magnoliopsida</taxon>
        <taxon>Proteales</taxon>
        <taxon>Proteaceae</taxon>
        <taxon>Protea</taxon>
    </lineage>
</organism>
<dbReference type="Proteomes" id="UP001141806">
    <property type="component" value="Unassembled WGS sequence"/>
</dbReference>
<evidence type="ECO:0000313" key="2">
    <source>
        <dbReference type="Proteomes" id="UP001141806"/>
    </source>
</evidence>
<accession>A0A9Q0GMN2</accession>